<evidence type="ECO:0000259" key="2">
    <source>
        <dbReference type="Pfam" id="PF13785"/>
    </source>
</evidence>
<evidence type="ECO:0000313" key="4">
    <source>
        <dbReference type="Proteomes" id="UP000006055"/>
    </source>
</evidence>
<keyword evidence="1" id="KW-1133">Transmembrane helix</keyword>
<proteinExistence type="predicted"/>
<keyword evidence="1" id="KW-0472">Membrane</keyword>
<accession>I4C3Z0</accession>
<feature type="transmembrane region" description="Helical" evidence="1">
    <location>
        <begin position="569"/>
        <end position="592"/>
    </location>
</feature>
<dbReference type="EMBL" id="CP003360">
    <property type="protein sequence ID" value="AFM24281.1"/>
    <property type="molecule type" value="Genomic_DNA"/>
</dbReference>
<evidence type="ECO:0000256" key="1">
    <source>
        <dbReference type="SAM" id="Phobius"/>
    </source>
</evidence>
<organism evidence="3 4">
    <name type="scientific">Desulfomonile tiedjei (strain ATCC 49306 / DSM 6799 / DCB-1)</name>
    <dbReference type="NCBI Taxonomy" id="706587"/>
    <lineage>
        <taxon>Bacteria</taxon>
        <taxon>Pseudomonadati</taxon>
        <taxon>Thermodesulfobacteriota</taxon>
        <taxon>Desulfomonilia</taxon>
        <taxon>Desulfomonilales</taxon>
        <taxon>Desulfomonilaceae</taxon>
        <taxon>Desulfomonile</taxon>
    </lineage>
</organism>
<keyword evidence="1" id="KW-0812">Transmembrane</keyword>
<dbReference type="HOGENOM" id="CLU_029780_0_0_7"/>
<keyword evidence="4" id="KW-1185">Reference proteome</keyword>
<feature type="transmembrane region" description="Helical" evidence="1">
    <location>
        <begin position="415"/>
        <end position="438"/>
    </location>
</feature>
<evidence type="ECO:0000313" key="3">
    <source>
        <dbReference type="EMBL" id="AFM24281.1"/>
    </source>
</evidence>
<dbReference type="Proteomes" id="UP000006055">
    <property type="component" value="Chromosome"/>
</dbReference>
<gene>
    <name evidence="3" type="ordered locus">Desti_1570</name>
</gene>
<dbReference type="KEGG" id="dti:Desti_1570"/>
<reference evidence="4" key="1">
    <citation type="submission" date="2012-06" db="EMBL/GenBank/DDBJ databases">
        <title>Complete sequence of chromosome of Desulfomonile tiedjei DSM 6799.</title>
        <authorList>
            <person name="Lucas S."/>
            <person name="Copeland A."/>
            <person name="Lapidus A."/>
            <person name="Glavina del Rio T."/>
            <person name="Dalin E."/>
            <person name="Tice H."/>
            <person name="Bruce D."/>
            <person name="Goodwin L."/>
            <person name="Pitluck S."/>
            <person name="Peters L."/>
            <person name="Ovchinnikova G."/>
            <person name="Zeytun A."/>
            <person name="Lu M."/>
            <person name="Kyrpides N."/>
            <person name="Mavromatis K."/>
            <person name="Ivanova N."/>
            <person name="Brettin T."/>
            <person name="Detter J.C."/>
            <person name="Han C."/>
            <person name="Larimer F."/>
            <person name="Land M."/>
            <person name="Hauser L."/>
            <person name="Markowitz V."/>
            <person name="Cheng J.-F."/>
            <person name="Hugenholtz P."/>
            <person name="Woyke T."/>
            <person name="Wu D."/>
            <person name="Spring S."/>
            <person name="Schroeder M."/>
            <person name="Brambilla E."/>
            <person name="Klenk H.-P."/>
            <person name="Eisen J.A."/>
        </authorList>
    </citation>
    <scope>NUCLEOTIDE SEQUENCE [LARGE SCALE GENOMIC DNA]</scope>
    <source>
        <strain evidence="4">ATCC 49306 / DSM 6799 / DCB-1</strain>
    </source>
</reference>
<dbReference type="STRING" id="706587.Desti_1570"/>
<dbReference type="InterPro" id="IPR025235">
    <property type="entry name" value="DUF4178"/>
</dbReference>
<sequence length="615" mass="68293">MKICDYCRTAIYWDDESALRAGNKSLDLPLSARFKVGASGKLKKESFRVLGRLVYAHDTGTWNEWYVEMQDGSILWLSEDEGELFLEKPFTLTGPVPPFDDLKPGMEIALGPKIGVVEEIGEARCIGGEGEIPFQVEIGETYRYADGAGQDGSFSFGLEYDAGTGAPRAFIGRILELKSAKSSPEDKTAPESRVGLIIRCPSCGKPYEGARVSTTEMVVCEACGAGLDLTEAQAKVVGKNEDPEPLFTFPVGTPLTFDKVQYEVMGRLLYDEQEGTKHYRTFEYVLYNPDAGYLWLSEERGHFTLSSPFHGSVAIPPGIKPKQKVRVGQDTFKFYEQGTQSLKWVDGALPWRAVVGESTHYVHLVKPPECIDREKTGREIELFRGRYVSPEEMQAAVPKGRRIPSRGGVYSCQPYIPYASLVGLWKIACVFLILNVLLLTYSCTSEKKTAVLHEKITYDQYSKEHLTQPFAIKQDGTILRLAGHAPLKNSWLALDFAVVNAGESVVSEFSGDASYYYGTDSDGSWSEGSSNFSSYFKIKKAGTYKLLVHATGGSGINGPPMKEPIQISLYSDVTISWYFFIPLILAGLMTFAEPLGRLIFEARRWQQVAEDDDDD</sequence>
<dbReference type="Pfam" id="PF13785">
    <property type="entry name" value="DUF4178"/>
    <property type="match status" value="2"/>
</dbReference>
<feature type="domain" description="DUF4178" evidence="2">
    <location>
        <begin position="35"/>
        <end position="173"/>
    </location>
</feature>
<name>I4C3Z0_DESTA</name>
<dbReference type="AlphaFoldDB" id="I4C3Z0"/>
<feature type="domain" description="DUF4178" evidence="2">
    <location>
        <begin position="251"/>
        <end position="390"/>
    </location>
</feature>
<dbReference type="eggNOG" id="COG1656">
    <property type="taxonomic scope" value="Bacteria"/>
</dbReference>
<protein>
    <recommendedName>
        <fullName evidence="2">DUF4178 domain-containing protein</fullName>
    </recommendedName>
</protein>